<dbReference type="PANTHER" id="PTHR47022:SF1">
    <property type="entry name" value="BTB AND MATH DOMAIN-CONTAINING PROTEIN 36-RELATED"/>
    <property type="match status" value="1"/>
</dbReference>
<dbReference type="SUPFAM" id="SSF49599">
    <property type="entry name" value="TRAF domain-like"/>
    <property type="match status" value="1"/>
</dbReference>
<feature type="non-terminal residue" evidence="3">
    <location>
        <position position="283"/>
    </location>
</feature>
<evidence type="ECO:0000313" key="4">
    <source>
        <dbReference type="Proteomes" id="UP001432027"/>
    </source>
</evidence>
<protein>
    <recommendedName>
        <fullName evidence="5">BTB domain-containing protein</fullName>
    </recommendedName>
</protein>
<accession>A0AAV5U6C2</accession>
<dbReference type="InterPro" id="IPR000210">
    <property type="entry name" value="BTB/POZ_dom"/>
</dbReference>
<dbReference type="Pfam" id="PF00917">
    <property type="entry name" value="MATH"/>
    <property type="match status" value="1"/>
</dbReference>
<dbReference type="EMBL" id="BTSX01000005">
    <property type="protein sequence ID" value="GMT01659.1"/>
    <property type="molecule type" value="Genomic_DNA"/>
</dbReference>
<dbReference type="Proteomes" id="UP001432027">
    <property type="component" value="Unassembled WGS sequence"/>
</dbReference>
<dbReference type="Pfam" id="PF00651">
    <property type="entry name" value="BTB"/>
    <property type="match status" value="1"/>
</dbReference>
<feature type="domain" description="MATH" evidence="2">
    <location>
        <begin position="24"/>
        <end position="142"/>
    </location>
</feature>
<dbReference type="Gene3D" id="3.30.710.10">
    <property type="entry name" value="Potassium Channel Kv1.1, Chain A"/>
    <property type="match status" value="1"/>
</dbReference>
<name>A0AAV5U6C2_9BILA</name>
<dbReference type="SMART" id="SM00061">
    <property type="entry name" value="MATH"/>
    <property type="match status" value="1"/>
</dbReference>
<dbReference type="AlphaFoldDB" id="A0AAV5U6C2"/>
<dbReference type="PROSITE" id="PS50097">
    <property type="entry name" value="BTB"/>
    <property type="match status" value="1"/>
</dbReference>
<evidence type="ECO:0000313" key="3">
    <source>
        <dbReference type="EMBL" id="GMT01659.1"/>
    </source>
</evidence>
<proteinExistence type="predicted"/>
<gene>
    <name evidence="3" type="ORF">PENTCL1PPCAC_23833</name>
</gene>
<dbReference type="CDD" id="cd18186">
    <property type="entry name" value="BTB_POZ_ZBTB_KLHL-like"/>
    <property type="match status" value="1"/>
</dbReference>
<sequence length="283" mass="32562">YSFPAPRPTMLSLNIIYFSDDHNSGVIRFEVDKVSTLDFEGRFSPELEVGGVPWRATTCKSNDGLSVYLNSMVKQGTPWSIDVNAQFVLVNSDSCKNVTFTRIKTFDQSDYYWGGFLLNWEDVIDEEKGFVRDDKINIEIHFTIANMRGIRTASRIHFSDPNEPRHDITLVIDGEKIYVNKGILALHSPVFKAMLFGNFNEKDKKEIEVKDVDRKEFVELLQLIYPSCKKITDDSAEYLLKLGDRFQITVVITMLEEFLISSDKVSNIDKLRIADKYRLFGLK</sequence>
<comment type="caution">
    <text evidence="3">The sequence shown here is derived from an EMBL/GenBank/DDBJ whole genome shotgun (WGS) entry which is preliminary data.</text>
</comment>
<organism evidence="3 4">
    <name type="scientific">Pristionchus entomophagus</name>
    <dbReference type="NCBI Taxonomy" id="358040"/>
    <lineage>
        <taxon>Eukaryota</taxon>
        <taxon>Metazoa</taxon>
        <taxon>Ecdysozoa</taxon>
        <taxon>Nematoda</taxon>
        <taxon>Chromadorea</taxon>
        <taxon>Rhabditida</taxon>
        <taxon>Rhabditina</taxon>
        <taxon>Diplogasteromorpha</taxon>
        <taxon>Diplogasteroidea</taxon>
        <taxon>Neodiplogasteridae</taxon>
        <taxon>Pristionchus</taxon>
    </lineage>
</organism>
<evidence type="ECO:0000259" key="2">
    <source>
        <dbReference type="PROSITE" id="PS50144"/>
    </source>
</evidence>
<dbReference type="PROSITE" id="PS50144">
    <property type="entry name" value="MATH"/>
    <property type="match status" value="1"/>
</dbReference>
<feature type="non-terminal residue" evidence="3">
    <location>
        <position position="1"/>
    </location>
</feature>
<dbReference type="Gene3D" id="2.60.210.10">
    <property type="entry name" value="Apoptosis, Tumor Necrosis Factor Receptor Associated Protein 2, Chain A"/>
    <property type="match status" value="1"/>
</dbReference>
<evidence type="ECO:0008006" key="5">
    <source>
        <dbReference type="Google" id="ProtNLM"/>
    </source>
</evidence>
<dbReference type="InterPro" id="IPR011333">
    <property type="entry name" value="SKP1/BTB/POZ_sf"/>
</dbReference>
<dbReference type="InterPro" id="IPR002083">
    <property type="entry name" value="MATH/TRAF_dom"/>
</dbReference>
<dbReference type="SUPFAM" id="SSF54695">
    <property type="entry name" value="POZ domain"/>
    <property type="match status" value="1"/>
</dbReference>
<dbReference type="SMART" id="SM00225">
    <property type="entry name" value="BTB"/>
    <property type="match status" value="1"/>
</dbReference>
<dbReference type="PANTHER" id="PTHR47022">
    <property type="entry name" value="BTB AND MATH DOMAIN-CONTAINING PROTEIN 36-RELATED"/>
    <property type="match status" value="1"/>
</dbReference>
<reference evidence="3" key="1">
    <citation type="submission" date="2023-10" db="EMBL/GenBank/DDBJ databases">
        <title>Genome assembly of Pristionchus species.</title>
        <authorList>
            <person name="Yoshida K."/>
            <person name="Sommer R.J."/>
        </authorList>
    </citation>
    <scope>NUCLEOTIDE SEQUENCE</scope>
    <source>
        <strain evidence="3">RS0144</strain>
    </source>
</reference>
<evidence type="ECO:0000259" key="1">
    <source>
        <dbReference type="PROSITE" id="PS50097"/>
    </source>
</evidence>
<feature type="domain" description="BTB" evidence="1">
    <location>
        <begin position="166"/>
        <end position="233"/>
    </location>
</feature>
<keyword evidence="4" id="KW-1185">Reference proteome</keyword>
<dbReference type="CDD" id="cd00121">
    <property type="entry name" value="MATH"/>
    <property type="match status" value="1"/>
</dbReference>
<dbReference type="InterPro" id="IPR008974">
    <property type="entry name" value="TRAF-like"/>
</dbReference>